<name>A0A1M5GSW1_9GAMM</name>
<keyword evidence="3 5" id="KW-1133">Transmembrane helix</keyword>
<feature type="transmembrane region" description="Helical" evidence="5">
    <location>
        <begin position="101"/>
        <end position="122"/>
    </location>
</feature>
<dbReference type="AlphaFoldDB" id="A0A1M5GSW1"/>
<feature type="transmembrane region" description="Helical" evidence="5">
    <location>
        <begin position="400"/>
        <end position="431"/>
    </location>
</feature>
<dbReference type="Proteomes" id="UP000184170">
    <property type="component" value="Unassembled WGS sequence"/>
</dbReference>
<evidence type="ECO:0000256" key="3">
    <source>
        <dbReference type="ARBA" id="ARBA00022989"/>
    </source>
</evidence>
<comment type="subcellular location">
    <subcellularLocation>
        <location evidence="1">Membrane</location>
        <topology evidence="1">Multi-pass membrane protein</topology>
    </subcellularLocation>
</comment>
<dbReference type="Pfam" id="PF01740">
    <property type="entry name" value="STAS"/>
    <property type="match status" value="1"/>
</dbReference>
<dbReference type="GO" id="GO:0055085">
    <property type="term" value="P:transmembrane transport"/>
    <property type="evidence" value="ECO:0007669"/>
    <property type="project" value="InterPro"/>
</dbReference>
<dbReference type="InterPro" id="IPR011547">
    <property type="entry name" value="SLC26A/SulP_dom"/>
</dbReference>
<feature type="transmembrane region" description="Helical" evidence="5">
    <location>
        <begin position="306"/>
        <end position="324"/>
    </location>
</feature>
<dbReference type="SUPFAM" id="SSF52091">
    <property type="entry name" value="SpoIIaa-like"/>
    <property type="match status" value="1"/>
</dbReference>
<sequence length="575" mass="61063">MRALASYLPIFASLRSYDRQTLSRDLLAAVIVTIMLIPQSLAYALLAGLPAQVGLYASIVPLLAYAVTGTSRALSVGPVAVASLMSAAALSEVAIAGTADYLVAAAVLALLSGLFLTLMGVLRLGFLANFLSHPVISGFITASGLLIALSQLKHLLGVSANGDNLPHLLNSLLENISSINSYALLTGIAVVVFLYWSRSGASRLLQRWSVHPDTAGILVKAAPVVGVIATIVVAVLFDFEGKQVALVGTVPSGLPTLQLPVISRELIEALIMPAIMISIIGYVESVSVGKTLAAKRRQKIDVNQELIGLGAANVGAGFSGAFPVTGGFSRSVVNFDAGAETQMASVFTAAGIALASIFLTPFLYYLPKATLAATIIVAVLSLVDFSILKKTWKFSRSDFFAVVITIVVTLLFGVEAGVSCGVAASIALFLYRTSRPHIAEVGLVEGTEHFRNIKRHKVLTVPEILTIRVDESLMFSNAAFLEDRIYEDLANNKRVRQVILMCSAINEIDWSALEVIEALNSQLAELGIVLHLSEVKGPVMDALQRSGFLEHLSGNVYLTQFQAFSEARRAVVAAV</sequence>
<feature type="transmembrane region" description="Helical" evidence="5">
    <location>
        <begin position="26"/>
        <end position="46"/>
    </location>
</feature>
<dbReference type="InterPro" id="IPR036513">
    <property type="entry name" value="STAS_dom_sf"/>
</dbReference>
<organism evidence="7 8">
    <name type="scientific">Microbulbifer donghaiensis</name>
    <dbReference type="NCBI Taxonomy" id="494016"/>
    <lineage>
        <taxon>Bacteria</taxon>
        <taxon>Pseudomonadati</taxon>
        <taxon>Pseudomonadota</taxon>
        <taxon>Gammaproteobacteria</taxon>
        <taxon>Cellvibrionales</taxon>
        <taxon>Microbulbiferaceae</taxon>
        <taxon>Microbulbifer</taxon>
    </lineage>
</organism>
<keyword evidence="2 5" id="KW-0812">Transmembrane</keyword>
<evidence type="ECO:0000256" key="4">
    <source>
        <dbReference type="ARBA" id="ARBA00023136"/>
    </source>
</evidence>
<feature type="transmembrane region" description="Helical" evidence="5">
    <location>
        <begin position="217"/>
        <end position="237"/>
    </location>
</feature>
<evidence type="ECO:0000259" key="6">
    <source>
        <dbReference type="PROSITE" id="PS50801"/>
    </source>
</evidence>
<feature type="transmembrane region" description="Helical" evidence="5">
    <location>
        <begin position="176"/>
        <end position="196"/>
    </location>
</feature>
<evidence type="ECO:0000313" key="7">
    <source>
        <dbReference type="EMBL" id="SHG06846.1"/>
    </source>
</evidence>
<dbReference type="GO" id="GO:0016020">
    <property type="term" value="C:membrane"/>
    <property type="evidence" value="ECO:0007669"/>
    <property type="project" value="UniProtKB-SubCell"/>
</dbReference>
<evidence type="ECO:0000256" key="5">
    <source>
        <dbReference type="SAM" id="Phobius"/>
    </source>
</evidence>
<feature type="transmembrane region" description="Helical" evidence="5">
    <location>
        <begin position="266"/>
        <end position="285"/>
    </location>
</feature>
<dbReference type="RefSeq" id="WP_073277103.1">
    <property type="nucleotide sequence ID" value="NZ_FQVA01000006.1"/>
</dbReference>
<dbReference type="Gene3D" id="3.30.750.24">
    <property type="entry name" value="STAS domain"/>
    <property type="match status" value="1"/>
</dbReference>
<evidence type="ECO:0000256" key="2">
    <source>
        <dbReference type="ARBA" id="ARBA00022692"/>
    </source>
</evidence>
<proteinExistence type="predicted"/>
<dbReference type="CDD" id="cd07042">
    <property type="entry name" value="STAS_SulP_like_sulfate_transporter"/>
    <property type="match status" value="1"/>
</dbReference>
<keyword evidence="8" id="KW-1185">Reference proteome</keyword>
<dbReference type="OrthoDB" id="9769739at2"/>
<feature type="transmembrane region" description="Helical" evidence="5">
    <location>
        <begin position="53"/>
        <end position="81"/>
    </location>
</feature>
<feature type="domain" description="STAS" evidence="6">
    <location>
        <begin position="454"/>
        <end position="574"/>
    </location>
</feature>
<dbReference type="EMBL" id="FQVA01000006">
    <property type="protein sequence ID" value="SHG06846.1"/>
    <property type="molecule type" value="Genomic_DNA"/>
</dbReference>
<feature type="transmembrane region" description="Helical" evidence="5">
    <location>
        <begin position="134"/>
        <end position="156"/>
    </location>
</feature>
<dbReference type="Pfam" id="PF00916">
    <property type="entry name" value="Sulfate_transp"/>
    <property type="match status" value="1"/>
</dbReference>
<evidence type="ECO:0000313" key="8">
    <source>
        <dbReference type="Proteomes" id="UP000184170"/>
    </source>
</evidence>
<accession>A0A1M5GSW1</accession>
<feature type="transmembrane region" description="Helical" evidence="5">
    <location>
        <begin position="371"/>
        <end position="388"/>
    </location>
</feature>
<evidence type="ECO:0000256" key="1">
    <source>
        <dbReference type="ARBA" id="ARBA00004141"/>
    </source>
</evidence>
<dbReference type="PANTHER" id="PTHR11814">
    <property type="entry name" value="SULFATE TRANSPORTER"/>
    <property type="match status" value="1"/>
</dbReference>
<protein>
    <submittedName>
        <fullName evidence="7">Sulfate permease, SulP family</fullName>
    </submittedName>
</protein>
<dbReference type="NCBIfam" id="TIGR00815">
    <property type="entry name" value="sulP"/>
    <property type="match status" value="1"/>
</dbReference>
<feature type="transmembrane region" description="Helical" evidence="5">
    <location>
        <begin position="344"/>
        <end position="364"/>
    </location>
</feature>
<dbReference type="InterPro" id="IPR001902">
    <property type="entry name" value="SLC26A/SulP_fam"/>
</dbReference>
<keyword evidence="4 5" id="KW-0472">Membrane</keyword>
<reference evidence="8" key="1">
    <citation type="submission" date="2016-11" db="EMBL/GenBank/DDBJ databases">
        <authorList>
            <person name="Varghese N."/>
            <person name="Submissions S."/>
        </authorList>
    </citation>
    <scope>NUCLEOTIDE SEQUENCE [LARGE SCALE GENOMIC DNA]</scope>
    <source>
        <strain evidence="8">CGMCC 1.7063</strain>
    </source>
</reference>
<dbReference type="InterPro" id="IPR002645">
    <property type="entry name" value="STAS_dom"/>
</dbReference>
<dbReference type="STRING" id="494016.SAMN04487965_3246"/>
<dbReference type="PROSITE" id="PS50801">
    <property type="entry name" value="STAS"/>
    <property type="match status" value="1"/>
</dbReference>
<gene>
    <name evidence="7" type="ORF">SAMN04487965_3246</name>
</gene>